<keyword evidence="10" id="KW-1185">Reference proteome</keyword>
<evidence type="ECO:0000313" key="10">
    <source>
        <dbReference type="Proteomes" id="UP000319769"/>
    </source>
</evidence>
<comment type="subcellular location">
    <subcellularLocation>
        <location evidence="8">Cell membrane</location>
        <topology evidence="8">Multi-pass membrane protein</topology>
    </subcellularLocation>
    <subcellularLocation>
        <location evidence="1">Endomembrane system</location>
        <topology evidence="1">Multi-pass membrane protein</topology>
    </subcellularLocation>
</comment>
<dbReference type="PANTHER" id="PTHR31611">
    <property type="entry name" value="HIGH-AFFINITY NICKEL TRANSPORT PROTEIN NIC1"/>
    <property type="match status" value="1"/>
</dbReference>
<reference evidence="9" key="1">
    <citation type="submission" date="2019-09" db="EMBL/GenBank/DDBJ databases">
        <authorList>
            <person name="Teo W.F.A."/>
            <person name="Duangmal K."/>
        </authorList>
    </citation>
    <scope>NUCLEOTIDE SEQUENCE [LARGE SCALE GENOMIC DNA]</scope>
    <source>
        <strain evidence="9">K81G1</strain>
    </source>
</reference>
<evidence type="ECO:0000256" key="3">
    <source>
        <dbReference type="ARBA" id="ARBA00022448"/>
    </source>
</evidence>
<dbReference type="Proteomes" id="UP000319769">
    <property type="component" value="Unassembled WGS sequence"/>
</dbReference>
<dbReference type="Pfam" id="PF03824">
    <property type="entry name" value="NicO"/>
    <property type="match status" value="1"/>
</dbReference>
<feature type="transmembrane region" description="Helical" evidence="8">
    <location>
        <begin position="118"/>
        <end position="143"/>
    </location>
</feature>
<evidence type="ECO:0000256" key="8">
    <source>
        <dbReference type="RuleBase" id="RU362101"/>
    </source>
</evidence>
<evidence type="ECO:0000256" key="2">
    <source>
        <dbReference type="ARBA" id="ARBA00010892"/>
    </source>
</evidence>
<protein>
    <recommendedName>
        <fullName evidence="8">Nickel/cobalt efflux system</fullName>
    </recommendedName>
</protein>
<evidence type="ECO:0000313" key="9">
    <source>
        <dbReference type="EMBL" id="KAA9148198.1"/>
    </source>
</evidence>
<evidence type="ECO:0000256" key="4">
    <source>
        <dbReference type="ARBA" id="ARBA00022596"/>
    </source>
</evidence>
<evidence type="ECO:0000256" key="7">
    <source>
        <dbReference type="ARBA" id="ARBA00023136"/>
    </source>
</evidence>
<evidence type="ECO:0000256" key="1">
    <source>
        <dbReference type="ARBA" id="ARBA00004127"/>
    </source>
</evidence>
<feature type="transmembrane region" description="Helical" evidence="8">
    <location>
        <begin position="259"/>
        <end position="286"/>
    </location>
</feature>
<dbReference type="InterPro" id="IPR011541">
    <property type="entry name" value="Ni/Co_transpt_high_affinity"/>
</dbReference>
<sequence>MAAFVLALNVLGWGVLTIFVAPEHYAIGNAQVFGIGLGVTAFTLGIRHAFDADHIAAIDNTTRKLMAEGKRPLTVGFWFSLGHSTVVFGLCVLLSLGVRALAGQLESDDSTLHDVTGIIGTSVSGVFLCLIAAFNLVVLVGILKVFRGMRSGQLDEAELEEQLAKRGFMNRILGRATAAVRKPWHIYPVGVLFGLGFDTATEVGLLVLAGGAAAFSLPWYAILVLPVLFAAGMTLFDAADGCLMNLAYGWAFARPIRKIFYNITVTALSVVVALVIGVVELISVLADRFGITTGPLAAIANLDLNYVGFVIVGLFLVTWLLALVVWRVGRFEQRWVAQPE</sequence>
<feature type="transmembrane region" description="Helical" evidence="8">
    <location>
        <begin position="73"/>
        <end position="98"/>
    </location>
</feature>
<keyword evidence="5 8" id="KW-0812">Transmembrane</keyword>
<feature type="transmembrane region" description="Helical" evidence="8">
    <location>
        <begin position="219"/>
        <end position="238"/>
    </location>
</feature>
<dbReference type="GO" id="GO:0012505">
    <property type="term" value="C:endomembrane system"/>
    <property type="evidence" value="ECO:0007669"/>
    <property type="project" value="UniProtKB-SubCell"/>
</dbReference>
<keyword evidence="7 8" id="KW-0472">Membrane</keyword>
<accession>A0A5N0UI87</accession>
<feature type="transmembrane region" description="Helical" evidence="8">
    <location>
        <begin position="27"/>
        <end position="46"/>
    </location>
</feature>
<organism evidence="9 10">
    <name type="scientific">Amycolatopsis acidicola</name>
    <dbReference type="NCBI Taxonomy" id="2596893"/>
    <lineage>
        <taxon>Bacteria</taxon>
        <taxon>Bacillati</taxon>
        <taxon>Actinomycetota</taxon>
        <taxon>Actinomycetes</taxon>
        <taxon>Pseudonocardiales</taxon>
        <taxon>Pseudonocardiaceae</taxon>
        <taxon>Amycolatopsis</taxon>
    </lineage>
</organism>
<dbReference type="AlphaFoldDB" id="A0A5N0UI87"/>
<evidence type="ECO:0000256" key="5">
    <source>
        <dbReference type="ARBA" id="ARBA00022692"/>
    </source>
</evidence>
<dbReference type="GO" id="GO:0005886">
    <property type="term" value="C:plasma membrane"/>
    <property type="evidence" value="ECO:0007669"/>
    <property type="project" value="UniProtKB-SubCell"/>
</dbReference>
<comment type="caution">
    <text evidence="9">The sequence shown here is derived from an EMBL/GenBank/DDBJ whole genome shotgun (WGS) entry which is preliminary data.</text>
</comment>
<dbReference type="GO" id="GO:0015099">
    <property type="term" value="F:nickel cation transmembrane transporter activity"/>
    <property type="evidence" value="ECO:0007669"/>
    <property type="project" value="UniProtKB-UniRule"/>
</dbReference>
<dbReference type="OrthoDB" id="9776706at2"/>
<feature type="transmembrane region" description="Helical" evidence="8">
    <location>
        <begin position="191"/>
        <end position="213"/>
    </location>
</feature>
<comment type="similarity">
    <text evidence="2 8">Belongs to the NiCoT transporter (TC 2.A.52) family.</text>
</comment>
<name>A0A5N0UI87_9PSEU</name>
<keyword evidence="6 8" id="KW-1133">Transmembrane helix</keyword>
<feature type="transmembrane region" description="Helical" evidence="8">
    <location>
        <begin position="306"/>
        <end position="326"/>
    </location>
</feature>
<evidence type="ECO:0000256" key="6">
    <source>
        <dbReference type="ARBA" id="ARBA00022989"/>
    </source>
</evidence>
<gene>
    <name evidence="9" type="ORF">FPZ12_044990</name>
</gene>
<keyword evidence="4" id="KW-0533">Nickel</keyword>
<dbReference type="NCBIfam" id="TIGR00802">
    <property type="entry name" value="nico"/>
    <property type="match status" value="1"/>
</dbReference>
<dbReference type="EMBL" id="VMNW02000173">
    <property type="protein sequence ID" value="KAA9148198.1"/>
    <property type="molecule type" value="Genomic_DNA"/>
</dbReference>
<keyword evidence="3 8" id="KW-0813">Transport</keyword>
<dbReference type="PANTHER" id="PTHR31611:SF0">
    <property type="entry name" value="HIGH-AFFINITY NICKEL TRANSPORT PROTEIN NIC1"/>
    <property type="match status" value="1"/>
</dbReference>
<proteinExistence type="inferred from homology"/>
<dbReference type="InterPro" id="IPR004688">
    <property type="entry name" value="Ni/Co_transpt"/>
</dbReference>